<dbReference type="Pfam" id="PF10639">
    <property type="entry name" value="TMEM234"/>
    <property type="match status" value="1"/>
</dbReference>
<keyword evidence="6" id="KW-0732">Signal</keyword>
<evidence type="ECO:0008006" key="9">
    <source>
        <dbReference type="Google" id="ProtNLM"/>
    </source>
</evidence>
<feature type="transmembrane region" description="Helical" evidence="5">
    <location>
        <begin position="46"/>
        <end position="63"/>
    </location>
</feature>
<accession>A0A8T2K881</accession>
<keyword evidence="3 5" id="KW-1133">Transmembrane helix</keyword>
<dbReference type="PANTHER" id="PTHR28668">
    <property type="entry name" value="TRANSMEMBRANE PROTEIN 234"/>
    <property type="match status" value="1"/>
</dbReference>
<comment type="subcellular location">
    <subcellularLocation>
        <location evidence="1">Membrane</location>
        <topology evidence="1">Multi-pass membrane protein</topology>
    </subcellularLocation>
</comment>
<dbReference type="PANTHER" id="PTHR28668:SF1">
    <property type="entry name" value="TRANSMEMBRANE PROTEIN 234"/>
    <property type="match status" value="1"/>
</dbReference>
<keyword evidence="4 5" id="KW-0472">Membrane</keyword>
<protein>
    <recommendedName>
        <fullName evidence="9">Transmembrane protein 234</fullName>
    </recommendedName>
</protein>
<keyword evidence="2 5" id="KW-0812">Transmembrane</keyword>
<feature type="transmembrane region" description="Helical" evidence="5">
    <location>
        <begin position="69"/>
        <end position="96"/>
    </location>
</feature>
<evidence type="ECO:0000256" key="6">
    <source>
        <dbReference type="SAM" id="SignalP"/>
    </source>
</evidence>
<dbReference type="Proteomes" id="UP000812440">
    <property type="component" value="Chromosome 2"/>
</dbReference>
<feature type="signal peptide" evidence="6">
    <location>
        <begin position="1"/>
        <end position="19"/>
    </location>
</feature>
<reference evidence="7" key="1">
    <citation type="thesis" date="2020" institute="ProQuest LLC" country="789 East Eisenhower Parkway, Ann Arbor, MI, USA">
        <title>Comparative Genomics and Chromosome Evolution.</title>
        <authorList>
            <person name="Mudd A.B."/>
        </authorList>
    </citation>
    <scope>NUCLEOTIDE SEQUENCE</scope>
    <source>
        <strain evidence="7">Female2</strain>
        <tissue evidence="7">Blood</tissue>
    </source>
</reference>
<keyword evidence="8" id="KW-1185">Reference proteome</keyword>
<dbReference type="EMBL" id="JAACNH010000002">
    <property type="protein sequence ID" value="KAG8451567.1"/>
    <property type="molecule type" value="Genomic_DNA"/>
</dbReference>
<evidence type="ECO:0000256" key="4">
    <source>
        <dbReference type="ARBA" id="ARBA00023136"/>
    </source>
</evidence>
<evidence type="ECO:0000256" key="3">
    <source>
        <dbReference type="ARBA" id="ARBA00022989"/>
    </source>
</evidence>
<dbReference type="InterPro" id="IPR018908">
    <property type="entry name" value="TMEM234"/>
</dbReference>
<feature type="chain" id="PRO_5035720827" description="Transmembrane protein 234" evidence="6">
    <location>
        <begin position="20"/>
        <end position="103"/>
    </location>
</feature>
<evidence type="ECO:0000313" key="8">
    <source>
        <dbReference type="Proteomes" id="UP000812440"/>
    </source>
</evidence>
<evidence type="ECO:0000256" key="5">
    <source>
        <dbReference type="SAM" id="Phobius"/>
    </source>
</evidence>
<gene>
    <name evidence="7" type="ORF">GDO86_003677</name>
</gene>
<dbReference type="GO" id="GO:0016020">
    <property type="term" value="C:membrane"/>
    <property type="evidence" value="ECO:0007669"/>
    <property type="project" value="UniProtKB-SubCell"/>
</dbReference>
<dbReference type="AlphaFoldDB" id="A0A8T2K881"/>
<evidence type="ECO:0000313" key="7">
    <source>
        <dbReference type="EMBL" id="KAG8451567.1"/>
    </source>
</evidence>
<comment type="caution">
    <text evidence="7">The sequence shown here is derived from an EMBL/GenBank/DDBJ whole genome shotgun (WGS) entry which is preliminary data.</text>
</comment>
<name>A0A8T2K881_9PIPI</name>
<organism evidence="7 8">
    <name type="scientific">Hymenochirus boettgeri</name>
    <name type="common">Congo dwarf clawed frog</name>
    <dbReference type="NCBI Taxonomy" id="247094"/>
    <lineage>
        <taxon>Eukaryota</taxon>
        <taxon>Metazoa</taxon>
        <taxon>Chordata</taxon>
        <taxon>Craniata</taxon>
        <taxon>Vertebrata</taxon>
        <taxon>Euteleostomi</taxon>
        <taxon>Amphibia</taxon>
        <taxon>Batrachia</taxon>
        <taxon>Anura</taxon>
        <taxon>Pipoidea</taxon>
        <taxon>Pipidae</taxon>
        <taxon>Pipinae</taxon>
        <taxon>Hymenochirus</taxon>
    </lineage>
</organism>
<dbReference type="OrthoDB" id="43458at2759"/>
<proteinExistence type="predicted"/>
<sequence length="103" mass="11341">MALSAYDIFSLLMVSLLWGATNPFLRKGAEGLEAVQEDKTVKQLFSELKFLIFNYKYVIPFLLNQSGSLVFYITLASTGAFLGMFLTTVGITLCIASSVNINT</sequence>
<evidence type="ECO:0000256" key="2">
    <source>
        <dbReference type="ARBA" id="ARBA00022692"/>
    </source>
</evidence>
<evidence type="ECO:0000256" key="1">
    <source>
        <dbReference type="ARBA" id="ARBA00004141"/>
    </source>
</evidence>